<feature type="region of interest" description="Disordered" evidence="1">
    <location>
        <begin position="347"/>
        <end position="367"/>
    </location>
</feature>
<dbReference type="PANTHER" id="PTHR11261:SF3">
    <property type="entry name" value="RETINOL-BINDING PROTEIN 3"/>
    <property type="match status" value="1"/>
</dbReference>
<organism evidence="4 5">
    <name type="scientific">Streptomyces xanthochromogenes</name>
    <dbReference type="NCBI Taxonomy" id="67384"/>
    <lineage>
        <taxon>Bacteria</taxon>
        <taxon>Bacillati</taxon>
        <taxon>Actinomycetota</taxon>
        <taxon>Actinomycetes</taxon>
        <taxon>Kitasatosporales</taxon>
        <taxon>Streptomycetaceae</taxon>
        <taxon>Streptomyces</taxon>
    </lineage>
</organism>
<keyword evidence="5" id="KW-1185">Reference proteome</keyword>
<dbReference type="SMART" id="SM00245">
    <property type="entry name" value="TSPc"/>
    <property type="match status" value="1"/>
</dbReference>
<dbReference type="EMBL" id="BMUU01000006">
    <property type="protein sequence ID" value="GGY43469.1"/>
    <property type="molecule type" value="Genomic_DNA"/>
</dbReference>
<dbReference type="Gene3D" id="3.90.226.10">
    <property type="entry name" value="2-enoyl-CoA Hydratase, Chain A, domain 1"/>
    <property type="match status" value="1"/>
</dbReference>
<feature type="domain" description="Tail specific protease" evidence="3">
    <location>
        <begin position="245"/>
        <end position="457"/>
    </location>
</feature>
<dbReference type="SUPFAM" id="SSF52096">
    <property type="entry name" value="ClpP/crotonase"/>
    <property type="match status" value="1"/>
</dbReference>
<dbReference type="Gene3D" id="3.30.750.44">
    <property type="match status" value="1"/>
</dbReference>
<evidence type="ECO:0000313" key="5">
    <source>
        <dbReference type="Proteomes" id="UP000600946"/>
    </source>
</evidence>
<accession>A0ABQ3AD91</accession>
<gene>
    <name evidence="4" type="ORF">GCM10010326_42240</name>
</gene>
<dbReference type="InterPro" id="IPR028204">
    <property type="entry name" value="Tricorn_C1"/>
</dbReference>
<feature type="signal peptide" evidence="2">
    <location>
        <begin position="1"/>
        <end position="40"/>
    </location>
</feature>
<dbReference type="CDD" id="cd07563">
    <property type="entry name" value="Peptidase_S41_IRBP"/>
    <property type="match status" value="1"/>
</dbReference>
<protein>
    <recommendedName>
        <fullName evidence="3">Tail specific protease domain-containing protein</fullName>
    </recommendedName>
</protein>
<dbReference type="InterPro" id="IPR005151">
    <property type="entry name" value="Tail-specific_protease"/>
</dbReference>
<reference evidence="5" key="1">
    <citation type="journal article" date="2019" name="Int. J. Syst. Evol. Microbiol.">
        <title>The Global Catalogue of Microorganisms (GCM) 10K type strain sequencing project: providing services to taxonomists for standard genome sequencing and annotation.</title>
        <authorList>
            <consortium name="The Broad Institute Genomics Platform"/>
            <consortium name="The Broad Institute Genome Sequencing Center for Infectious Disease"/>
            <person name="Wu L."/>
            <person name="Ma J."/>
        </authorList>
    </citation>
    <scope>NUCLEOTIDE SEQUENCE [LARGE SCALE GENOMIC DNA]</scope>
    <source>
        <strain evidence="5">JCM 4594</strain>
    </source>
</reference>
<evidence type="ECO:0000256" key="2">
    <source>
        <dbReference type="SAM" id="SignalP"/>
    </source>
</evidence>
<evidence type="ECO:0000259" key="3">
    <source>
        <dbReference type="SMART" id="SM00245"/>
    </source>
</evidence>
<comment type="caution">
    <text evidence="4">The sequence shown here is derived from an EMBL/GenBank/DDBJ whole genome shotgun (WGS) entry which is preliminary data.</text>
</comment>
<dbReference type="Pfam" id="PF03572">
    <property type="entry name" value="Peptidase_S41"/>
    <property type="match status" value="1"/>
</dbReference>
<dbReference type="PANTHER" id="PTHR11261">
    <property type="entry name" value="INTERPHOTORECEPTOR RETINOID-BINDING PROTEIN"/>
    <property type="match status" value="1"/>
</dbReference>
<sequence length="482" mass="51299">MGARMAGARLVGGTAVARAAAIGVALALSFGALGAVPASAAGTGPLDGVWRMDGYGTLVTVAGGSLRTYDTTRVSCLPGAVTARQVGSPGAHGATRYGEGPVASMTFTPEGRRHAVLALDDAAGVRRLERLPALPERCRQSVDAGPLAVFDRFWATFAENYPFFAAKGIDWQAVRARYRPLVTPDTPDAQLQQILIDMIRPLDDAHTALVHQGRTVYFGLRPGTRVPTTDLRARAAANVARQLVAPARTFGQGKLVVGELPGRLGYLRVDSFDGYAAGDSFQEQTAELDRALDALLPHDATAGADPLRGLVIDVRLNGGGSDALGLRIASRLTDRAYTAYRKVARNDPDDPTRFTRPQPITVRPSTAPRWTGPVALLTSGSSVSAAETFTQALMGRAPRVTRIGENTQGVFSDVLFRPLGNDPEGKDWAVFLPNEKYLDARGRTFDGPGIPPRLRAPVFTEEDLAHGRDSALTLARQVLTTS</sequence>
<keyword evidence="2" id="KW-0732">Signal</keyword>
<evidence type="ECO:0000256" key="1">
    <source>
        <dbReference type="SAM" id="MobiDB-lite"/>
    </source>
</evidence>
<proteinExistence type="predicted"/>
<dbReference type="InterPro" id="IPR029045">
    <property type="entry name" value="ClpP/crotonase-like_dom_sf"/>
</dbReference>
<dbReference type="Proteomes" id="UP000600946">
    <property type="component" value="Unassembled WGS sequence"/>
</dbReference>
<dbReference type="Pfam" id="PF14684">
    <property type="entry name" value="Tricorn_C1"/>
    <property type="match status" value="1"/>
</dbReference>
<evidence type="ECO:0000313" key="4">
    <source>
        <dbReference type="EMBL" id="GGY43469.1"/>
    </source>
</evidence>
<name>A0ABQ3AD91_9ACTN</name>
<feature type="chain" id="PRO_5045518182" description="Tail specific protease domain-containing protein" evidence="2">
    <location>
        <begin position="41"/>
        <end position="482"/>
    </location>
</feature>